<evidence type="ECO:0000313" key="2">
    <source>
        <dbReference type="Proteomes" id="UP001529510"/>
    </source>
</evidence>
<name>A0ABD0P9T6_CIRMR</name>
<organism evidence="1 2">
    <name type="scientific">Cirrhinus mrigala</name>
    <name type="common">Mrigala</name>
    <dbReference type="NCBI Taxonomy" id="683832"/>
    <lineage>
        <taxon>Eukaryota</taxon>
        <taxon>Metazoa</taxon>
        <taxon>Chordata</taxon>
        <taxon>Craniata</taxon>
        <taxon>Vertebrata</taxon>
        <taxon>Euteleostomi</taxon>
        <taxon>Actinopterygii</taxon>
        <taxon>Neopterygii</taxon>
        <taxon>Teleostei</taxon>
        <taxon>Ostariophysi</taxon>
        <taxon>Cypriniformes</taxon>
        <taxon>Cyprinidae</taxon>
        <taxon>Labeoninae</taxon>
        <taxon>Labeonini</taxon>
        <taxon>Cirrhinus</taxon>
    </lineage>
</organism>
<dbReference type="EMBL" id="JAMKFB020000017">
    <property type="protein sequence ID" value="KAL0170715.1"/>
    <property type="molecule type" value="Genomic_DNA"/>
</dbReference>
<dbReference type="AlphaFoldDB" id="A0ABD0P9T6"/>
<sequence>SCLSAESALLWDCCFKHFLQLQQQKILSTDHIIQLFTPLLLLNNATYTEK</sequence>
<comment type="caution">
    <text evidence="1">The sequence shown here is derived from an EMBL/GenBank/DDBJ whole genome shotgun (WGS) entry which is preliminary data.</text>
</comment>
<protein>
    <submittedName>
        <fullName evidence="1">Uncharacterized protein</fullName>
    </submittedName>
</protein>
<reference evidence="1 2" key="1">
    <citation type="submission" date="2024-05" db="EMBL/GenBank/DDBJ databases">
        <title>Genome sequencing and assembly of Indian major carp, Cirrhinus mrigala (Hamilton, 1822).</title>
        <authorList>
            <person name="Mohindra V."/>
            <person name="Chowdhury L.M."/>
            <person name="Lal K."/>
            <person name="Jena J.K."/>
        </authorList>
    </citation>
    <scope>NUCLEOTIDE SEQUENCE [LARGE SCALE GENOMIC DNA]</scope>
    <source>
        <strain evidence="1">CM1030</strain>
        <tissue evidence="1">Blood</tissue>
    </source>
</reference>
<gene>
    <name evidence="1" type="ORF">M9458_035311</name>
</gene>
<dbReference type="Proteomes" id="UP001529510">
    <property type="component" value="Unassembled WGS sequence"/>
</dbReference>
<evidence type="ECO:0000313" key="1">
    <source>
        <dbReference type="EMBL" id="KAL0170715.1"/>
    </source>
</evidence>
<feature type="non-terminal residue" evidence="1">
    <location>
        <position position="50"/>
    </location>
</feature>
<feature type="non-terminal residue" evidence="1">
    <location>
        <position position="1"/>
    </location>
</feature>
<proteinExistence type="predicted"/>
<keyword evidence="2" id="KW-1185">Reference proteome</keyword>
<accession>A0ABD0P9T6</accession>